<reference evidence="4" key="1">
    <citation type="journal article" date="2020" name="Fungal Divers.">
        <title>Resolving the Mortierellaceae phylogeny through synthesis of multi-gene phylogenetics and phylogenomics.</title>
        <authorList>
            <person name="Vandepol N."/>
            <person name="Liber J."/>
            <person name="Desiro A."/>
            <person name="Na H."/>
            <person name="Kennedy M."/>
            <person name="Barry K."/>
            <person name="Grigoriev I.V."/>
            <person name="Miller A.N."/>
            <person name="O'Donnell K."/>
            <person name="Stajich J.E."/>
            <person name="Bonito G."/>
        </authorList>
    </citation>
    <scope>NUCLEOTIDE SEQUENCE</scope>
    <source>
        <strain evidence="4">NRRL 6426</strain>
    </source>
</reference>
<dbReference type="Proteomes" id="UP000748756">
    <property type="component" value="Unassembled WGS sequence"/>
</dbReference>
<dbReference type="AlphaFoldDB" id="A0A9P5VF70"/>
<dbReference type="Gene3D" id="2.60.40.640">
    <property type="match status" value="1"/>
</dbReference>
<dbReference type="PANTHER" id="PTHR11188:SF17">
    <property type="entry name" value="FI21816P1"/>
    <property type="match status" value="1"/>
</dbReference>
<feature type="region of interest" description="Disordered" evidence="1">
    <location>
        <begin position="1"/>
        <end position="73"/>
    </location>
</feature>
<evidence type="ECO:0008006" key="6">
    <source>
        <dbReference type="Google" id="ProtNLM"/>
    </source>
</evidence>
<dbReference type="GO" id="GO:0031625">
    <property type="term" value="F:ubiquitin protein ligase binding"/>
    <property type="evidence" value="ECO:0007669"/>
    <property type="project" value="TreeGrafter"/>
</dbReference>
<dbReference type="EMBL" id="JAAAUQ010000040">
    <property type="protein sequence ID" value="KAF9156026.1"/>
    <property type="molecule type" value="Genomic_DNA"/>
</dbReference>
<proteinExistence type="predicted"/>
<dbReference type="InterPro" id="IPR014752">
    <property type="entry name" value="Arrestin-like_C"/>
</dbReference>
<organism evidence="4 5">
    <name type="scientific">Linnemannia schmuckeri</name>
    <dbReference type="NCBI Taxonomy" id="64567"/>
    <lineage>
        <taxon>Eukaryota</taxon>
        <taxon>Fungi</taxon>
        <taxon>Fungi incertae sedis</taxon>
        <taxon>Mucoromycota</taxon>
        <taxon>Mortierellomycotina</taxon>
        <taxon>Mortierellomycetes</taxon>
        <taxon>Mortierellales</taxon>
        <taxon>Mortierellaceae</taxon>
        <taxon>Linnemannia</taxon>
    </lineage>
</organism>
<evidence type="ECO:0000256" key="1">
    <source>
        <dbReference type="SAM" id="MobiDB-lite"/>
    </source>
</evidence>
<dbReference type="InterPro" id="IPR011022">
    <property type="entry name" value="Arrestin_C-like"/>
</dbReference>
<keyword evidence="5" id="KW-1185">Reference proteome</keyword>
<dbReference type="Pfam" id="PF00339">
    <property type="entry name" value="Arrestin_N"/>
    <property type="match status" value="1"/>
</dbReference>
<evidence type="ECO:0000259" key="2">
    <source>
        <dbReference type="Pfam" id="PF00339"/>
    </source>
</evidence>
<feature type="domain" description="Arrestin C-terminal-like" evidence="3">
    <location>
        <begin position="372"/>
        <end position="496"/>
    </location>
</feature>
<feature type="compositionally biased region" description="Low complexity" evidence="1">
    <location>
        <begin position="95"/>
        <end position="114"/>
    </location>
</feature>
<feature type="compositionally biased region" description="Polar residues" evidence="1">
    <location>
        <begin position="1"/>
        <end position="12"/>
    </location>
</feature>
<dbReference type="PANTHER" id="PTHR11188">
    <property type="entry name" value="ARRESTIN DOMAIN CONTAINING PROTEIN"/>
    <property type="match status" value="1"/>
</dbReference>
<feature type="compositionally biased region" description="Low complexity" evidence="1">
    <location>
        <begin position="605"/>
        <end position="638"/>
    </location>
</feature>
<dbReference type="OrthoDB" id="2333384at2759"/>
<gene>
    <name evidence="4" type="ORF">BG015_007592</name>
</gene>
<protein>
    <recommendedName>
        <fullName evidence="6">Arrestin-like N-terminal domain-containing protein</fullName>
    </recommendedName>
</protein>
<comment type="caution">
    <text evidence="4">The sequence shown here is derived from an EMBL/GenBank/DDBJ whole genome shotgun (WGS) entry which is preliminary data.</text>
</comment>
<dbReference type="InterPro" id="IPR050357">
    <property type="entry name" value="Arrestin_domain-protein"/>
</dbReference>
<dbReference type="Pfam" id="PF02752">
    <property type="entry name" value="Arrestin_C"/>
    <property type="match status" value="1"/>
</dbReference>
<dbReference type="GO" id="GO:0030674">
    <property type="term" value="F:protein-macromolecule adaptor activity"/>
    <property type="evidence" value="ECO:0007669"/>
    <property type="project" value="TreeGrafter"/>
</dbReference>
<dbReference type="InterPro" id="IPR011021">
    <property type="entry name" value="Arrestin-like_N"/>
</dbReference>
<feature type="region of interest" description="Disordered" evidence="1">
    <location>
        <begin position="137"/>
        <end position="156"/>
    </location>
</feature>
<dbReference type="GO" id="GO:0070086">
    <property type="term" value="P:ubiquitin-dependent endocytosis"/>
    <property type="evidence" value="ECO:0007669"/>
    <property type="project" value="TreeGrafter"/>
</dbReference>
<dbReference type="GO" id="GO:0005829">
    <property type="term" value="C:cytosol"/>
    <property type="evidence" value="ECO:0007669"/>
    <property type="project" value="TreeGrafter"/>
</dbReference>
<evidence type="ECO:0000259" key="3">
    <source>
        <dbReference type="Pfam" id="PF02752"/>
    </source>
</evidence>
<feature type="region of interest" description="Disordered" evidence="1">
    <location>
        <begin position="588"/>
        <end position="638"/>
    </location>
</feature>
<evidence type="ECO:0000313" key="5">
    <source>
        <dbReference type="Proteomes" id="UP000748756"/>
    </source>
</evidence>
<sequence length="638" mass="69849">MTAIAQQASYTSHLLYDDQISPPGSPPDSPPFYSSPSASAVDDTTEIHSDDLPPAFSSVGTTPAPSDDHSDMVSHHSEIVVVDEESFHSIRHHPSSTTPTRASSPAPPRTTATTLSVVHRTSPLSNSFTAAETEIMLPSPVEESSSSSSRDTRSLAAANSTVTSFFTAPPPAVHHSRHDHHTMPSPFSFFAHTPHSHGDHPAPQHIKTLRIELANKDVVLTTGKTTLLEGTLYLTLQKTTKIKTLNLEFSGRSSVTWVDDNAYSPATRFVSAPHIEHTWALIAHQHKQPATVLQAGQHAFPFSLELPDNLPETMTTTHGKVTYRLTANLTKPGISFSTTTASASVCILRRFVAEGPLSRAYQRGGQLVNEIDDKVKYRIALPQVRFPHSMKIPLQVAITSPSNEIVVQVLQVGLWERVVYRADERKRVDMRLVKIQKSGGWPHVNAEGFPTTEPVTWNKVLLFEMPQLGPESTSQCNSSCDNGLMKVTHHLRFTILGFDGAKRFRLENELEVKVLAFEDESPTFSDGLEMEAFDENGEPLSELPSYLTSFSTPRVSFDAERDGGAVLPTEEDDDVLRALVARIHLPTYAESEEDTHSRDNSRSGSRTASPERTPSTSTTSSHVRTPSVGSSSSSSSSR</sequence>
<evidence type="ECO:0000313" key="4">
    <source>
        <dbReference type="EMBL" id="KAF9156026.1"/>
    </source>
</evidence>
<name>A0A9P5VF70_9FUNG</name>
<dbReference type="SUPFAM" id="SSF81296">
    <property type="entry name" value="E set domains"/>
    <property type="match status" value="1"/>
</dbReference>
<feature type="region of interest" description="Disordered" evidence="1">
    <location>
        <begin position="88"/>
        <end position="116"/>
    </location>
</feature>
<feature type="domain" description="Arrestin-like N-terminal" evidence="2">
    <location>
        <begin position="210"/>
        <end position="333"/>
    </location>
</feature>
<dbReference type="GO" id="GO:0005886">
    <property type="term" value="C:plasma membrane"/>
    <property type="evidence" value="ECO:0007669"/>
    <property type="project" value="TreeGrafter"/>
</dbReference>
<dbReference type="InterPro" id="IPR014756">
    <property type="entry name" value="Ig_E-set"/>
</dbReference>
<accession>A0A9P5VF70</accession>